<evidence type="ECO:0000313" key="2">
    <source>
        <dbReference type="EMBL" id="QFG06656.1"/>
    </source>
</evidence>
<protein>
    <submittedName>
        <fullName evidence="2">Putative i-spanin</fullName>
    </submittedName>
</protein>
<keyword evidence="1" id="KW-0812">Transmembrane</keyword>
<evidence type="ECO:0000256" key="1">
    <source>
        <dbReference type="SAM" id="Phobius"/>
    </source>
</evidence>
<accession>A0A5J6TAW0</accession>
<keyword evidence="1" id="KW-1133">Transmembrane helix</keyword>
<gene>
    <name evidence="2" type="ORF">CPT_Myduc_033</name>
</gene>
<dbReference type="Proteomes" id="UP000327513">
    <property type="component" value="Segment"/>
</dbReference>
<dbReference type="EMBL" id="MN098326">
    <property type="protein sequence ID" value="QFG06656.1"/>
    <property type="molecule type" value="Genomic_DNA"/>
</dbReference>
<evidence type="ECO:0000313" key="3">
    <source>
        <dbReference type="Proteomes" id="UP000327513"/>
    </source>
</evidence>
<organism evidence="2 3">
    <name type="scientific">Proteus phage Myduc</name>
    <dbReference type="NCBI Taxonomy" id="2650874"/>
    <lineage>
        <taxon>Viruses</taxon>
        <taxon>Duplodnaviria</taxon>
        <taxon>Heunggongvirae</taxon>
        <taxon>Uroviricota</taxon>
        <taxon>Caudoviricetes</taxon>
        <taxon>Chaseviridae</taxon>
        <taxon>Cleopatravirinae</taxon>
        <taxon>Myducvirus</taxon>
        <taxon>Myducvirus myduc</taxon>
    </lineage>
</organism>
<reference evidence="3" key="1">
    <citation type="submission" date="2019-06" db="EMBL/GenBank/DDBJ databases">
        <title>Complete genome of Proteus mirabilis phage Myduc.</title>
        <authorList>
            <person name="Tran J.S."/>
            <person name="Lessor L."/>
            <person name="O'Leary C."/>
            <person name="Bonasera R.M."/>
            <person name="Liu M."/>
        </authorList>
    </citation>
    <scope>NUCLEOTIDE SEQUENCE [LARGE SCALE GENOMIC DNA]</scope>
</reference>
<sequence length="82" mass="9087">MVAKFKGYLLSFVAGIVLLIAFYSKGKSSGKQEAELASSKEKIDGFDKNIKQVEKANVITQEVSIATPSHVDNELHNRFTRD</sequence>
<proteinExistence type="predicted"/>
<keyword evidence="3" id="KW-1185">Reference proteome</keyword>
<name>A0A5J6TAW0_9CAUD</name>
<feature type="transmembrane region" description="Helical" evidence="1">
    <location>
        <begin position="6"/>
        <end position="23"/>
    </location>
</feature>
<keyword evidence="1" id="KW-0472">Membrane</keyword>